<proteinExistence type="predicted"/>
<dbReference type="RefSeq" id="WP_366922950.1">
    <property type="nucleotide sequence ID" value="NZ_CP121694.1"/>
</dbReference>
<gene>
    <name evidence="1" type="ORF">MFMK1_003433</name>
</gene>
<dbReference type="Proteomes" id="UP001329915">
    <property type="component" value="Chromosome"/>
</dbReference>
<keyword evidence="2" id="KW-1185">Reference proteome</keyword>
<sequence>MQFRGEVTISGTYTHYDDSAMLGHQVVFEVDSLDRDSITALPVLKQDNRNNWFVMKNHDFAREELGPKGSSSRITLTIKEFHINYEPGTDVWNTAKLVSVQSK</sequence>
<reference evidence="1 2" key="1">
    <citation type="submission" date="2023-04" db="EMBL/GenBank/DDBJ databases">
        <authorList>
            <person name="Hsu D."/>
        </authorList>
    </citation>
    <scope>NUCLEOTIDE SEQUENCE [LARGE SCALE GENOMIC DNA]</scope>
    <source>
        <strain evidence="1 2">MK1</strain>
    </source>
</reference>
<name>A0AAU0UUG9_9FIRM</name>
<dbReference type="KEGG" id="dbc:MFMK1_003433"/>
<evidence type="ECO:0000313" key="1">
    <source>
        <dbReference type="EMBL" id="WRO23570.1"/>
    </source>
</evidence>
<protein>
    <submittedName>
        <fullName evidence="1">Uncharacterized protein</fullName>
    </submittedName>
</protein>
<organism evidence="1 2">
    <name type="scientific">Metallumcola ferriviriculae</name>
    <dbReference type="NCBI Taxonomy" id="3039180"/>
    <lineage>
        <taxon>Bacteria</taxon>
        <taxon>Bacillati</taxon>
        <taxon>Bacillota</taxon>
        <taxon>Clostridia</taxon>
        <taxon>Neomoorellales</taxon>
        <taxon>Desulfitibacteraceae</taxon>
        <taxon>Metallumcola</taxon>
    </lineage>
</organism>
<dbReference type="EMBL" id="CP121694">
    <property type="protein sequence ID" value="WRO23570.1"/>
    <property type="molecule type" value="Genomic_DNA"/>
</dbReference>
<accession>A0AAU0UUG9</accession>
<evidence type="ECO:0000313" key="2">
    <source>
        <dbReference type="Proteomes" id="UP001329915"/>
    </source>
</evidence>
<dbReference type="AlphaFoldDB" id="A0AAU0UUG9"/>